<comment type="caution">
    <text evidence="3">The sequence shown here is derived from an EMBL/GenBank/DDBJ whole genome shotgun (WGS) entry which is preliminary data.</text>
</comment>
<dbReference type="SUPFAM" id="SSF51735">
    <property type="entry name" value="NAD(P)-binding Rossmann-fold domains"/>
    <property type="match status" value="1"/>
</dbReference>
<organism evidence="3 4">
    <name type="scientific">Salinisphaera japonica YTM-1</name>
    <dbReference type="NCBI Taxonomy" id="1209778"/>
    <lineage>
        <taxon>Bacteria</taxon>
        <taxon>Pseudomonadati</taxon>
        <taxon>Pseudomonadota</taxon>
        <taxon>Gammaproteobacteria</taxon>
        <taxon>Salinisphaerales</taxon>
        <taxon>Salinisphaeraceae</taxon>
        <taxon>Salinisphaera</taxon>
    </lineage>
</organism>
<dbReference type="PANTHER" id="PTHR43477:SF1">
    <property type="entry name" value="DIHYDROANTICAPSIN 7-DEHYDROGENASE"/>
    <property type="match status" value="1"/>
</dbReference>
<protein>
    <submittedName>
        <fullName evidence="3">Short-chain dehydrogenase</fullName>
    </submittedName>
</protein>
<dbReference type="Pfam" id="PF13561">
    <property type="entry name" value="adh_short_C2"/>
    <property type="match status" value="1"/>
</dbReference>
<keyword evidence="4" id="KW-1185">Reference proteome</keyword>
<evidence type="ECO:0000256" key="1">
    <source>
        <dbReference type="ARBA" id="ARBA00006484"/>
    </source>
</evidence>
<name>A0A423PWK9_9GAMM</name>
<dbReference type="InParanoid" id="A0A423PWK9"/>
<keyword evidence="2" id="KW-0560">Oxidoreductase</keyword>
<dbReference type="InterPro" id="IPR051122">
    <property type="entry name" value="SDR_DHRS6-like"/>
</dbReference>
<dbReference type="NCBIfam" id="NF005754">
    <property type="entry name" value="PRK07578.1"/>
    <property type="match status" value="1"/>
</dbReference>
<dbReference type="OrthoDB" id="9787486at2"/>
<dbReference type="PRINTS" id="PR00081">
    <property type="entry name" value="GDHRDH"/>
</dbReference>
<dbReference type="InterPro" id="IPR002347">
    <property type="entry name" value="SDR_fam"/>
</dbReference>
<dbReference type="InterPro" id="IPR036291">
    <property type="entry name" value="NAD(P)-bd_dom_sf"/>
</dbReference>
<evidence type="ECO:0000256" key="2">
    <source>
        <dbReference type="ARBA" id="ARBA00023002"/>
    </source>
</evidence>
<comment type="similarity">
    <text evidence="1">Belongs to the short-chain dehydrogenases/reductases (SDR) family.</text>
</comment>
<accession>A0A423PWK9</accession>
<dbReference type="EMBL" id="AYKG01000012">
    <property type="protein sequence ID" value="ROO29996.1"/>
    <property type="molecule type" value="Genomic_DNA"/>
</dbReference>
<dbReference type="Proteomes" id="UP000285310">
    <property type="component" value="Unassembled WGS sequence"/>
</dbReference>
<dbReference type="PANTHER" id="PTHR43477">
    <property type="entry name" value="DIHYDROANTICAPSIN 7-DEHYDROGENASE"/>
    <property type="match status" value="1"/>
</dbReference>
<dbReference type="RefSeq" id="WP_123657539.1">
    <property type="nucleotide sequence ID" value="NZ_AYKG01000012.1"/>
</dbReference>
<evidence type="ECO:0000313" key="4">
    <source>
        <dbReference type="Proteomes" id="UP000285310"/>
    </source>
</evidence>
<dbReference type="CDD" id="cd11731">
    <property type="entry name" value="Lin1944_like_SDR_c"/>
    <property type="match status" value="1"/>
</dbReference>
<dbReference type="AlphaFoldDB" id="A0A423PWK9"/>
<dbReference type="Gene3D" id="3.40.50.720">
    <property type="entry name" value="NAD(P)-binding Rossmann-like Domain"/>
    <property type="match status" value="1"/>
</dbReference>
<sequence length="199" mass="21140">MNILIMGASGTIGQAVIDRMGSDHDMIRAGRQGQDIQVDMTSPESIESMFERLDRIDAVVVAAGGAAFKPLSELTPADNDTAINSKLKGQVNTVLIGQHHLSDGGSFTLTTGVMVDDPIACGASASMANGGVETFVRSASFELGRGLRLNSVNPCVLDESWSKYGKFFPGFETVPAARVGMAYQKSIEGCQTGQIFYVR</sequence>
<dbReference type="GO" id="GO:0016491">
    <property type="term" value="F:oxidoreductase activity"/>
    <property type="evidence" value="ECO:0007669"/>
    <property type="project" value="UniProtKB-KW"/>
</dbReference>
<evidence type="ECO:0000313" key="3">
    <source>
        <dbReference type="EMBL" id="ROO29996.1"/>
    </source>
</evidence>
<gene>
    <name evidence="3" type="ORF">SAJA_04955</name>
</gene>
<proteinExistence type="inferred from homology"/>
<reference evidence="3 4" key="1">
    <citation type="submission" date="2013-10" db="EMBL/GenBank/DDBJ databases">
        <title>Salinisphaera japonica YTM-1 Genome Sequencing.</title>
        <authorList>
            <person name="Lai Q."/>
            <person name="Li C."/>
            <person name="Shao Z."/>
        </authorList>
    </citation>
    <scope>NUCLEOTIDE SEQUENCE [LARGE SCALE GENOMIC DNA]</scope>
    <source>
        <strain evidence="3 4">YTM-1</strain>
    </source>
</reference>